<keyword evidence="2" id="KW-1133">Transmembrane helix</keyword>
<evidence type="ECO:0000313" key="4">
    <source>
        <dbReference type="EMBL" id="CAE8718064.1"/>
    </source>
</evidence>
<sequence length="102" mass="11459">MPNPAPASSVVAVVTLLVSGTGLWTIRWWLHRRRRTSADPSPLEAPLAEPRQQQQQQKQVQLQEVLNLATDANKNKNNKIHLQLSRLGLPMNMPSKTKSCRS</sequence>
<proteinExistence type="predicted"/>
<accession>A0A813FV74</accession>
<feature type="compositionally biased region" description="Low complexity" evidence="1">
    <location>
        <begin position="52"/>
        <end position="61"/>
    </location>
</feature>
<protein>
    <submittedName>
        <fullName evidence="3">Uncharacterized protein</fullName>
    </submittedName>
</protein>
<evidence type="ECO:0000256" key="2">
    <source>
        <dbReference type="SAM" id="Phobius"/>
    </source>
</evidence>
<dbReference type="EMBL" id="CAJNNV010025401">
    <property type="protein sequence ID" value="CAE8614298.1"/>
    <property type="molecule type" value="Genomic_DNA"/>
</dbReference>
<organism evidence="3 5">
    <name type="scientific">Polarella glacialis</name>
    <name type="common">Dinoflagellate</name>
    <dbReference type="NCBI Taxonomy" id="89957"/>
    <lineage>
        <taxon>Eukaryota</taxon>
        <taxon>Sar</taxon>
        <taxon>Alveolata</taxon>
        <taxon>Dinophyceae</taxon>
        <taxon>Suessiales</taxon>
        <taxon>Suessiaceae</taxon>
        <taxon>Polarella</taxon>
    </lineage>
</organism>
<evidence type="ECO:0000256" key="1">
    <source>
        <dbReference type="SAM" id="MobiDB-lite"/>
    </source>
</evidence>
<evidence type="ECO:0000313" key="5">
    <source>
        <dbReference type="Proteomes" id="UP000654075"/>
    </source>
</evidence>
<dbReference type="EMBL" id="CAJNNW010033303">
    <property type="protein sequence ID" value="CAE8718064.1"/>
    <property type="molecule type" value="Genomic_DNA"/>
</dbReference>
<dbReference type="Proteomes" id="UP000626109">
    <property type="component" value="Unassembled WGS sequence"/>
</dbReference>
<comment type="caution">
    <text evidence="3">The sequence shown here is derived from an EMBL/GenBank/DDBJ whole genome shotgun (WGS) entry which is preliminary data.</text>
</comment>
<dbReference type="Proteomes" id="UP000654075">
    <property type="component" value="Unassembled WGS sequence"/>
</dbReference>
<name>A0A813FV74_POLGL</name>
<keyword evidence="2" id="KW-0812">Transmembrane</keyword>
<feature type="region of interest" description="Disordered" evidence="1">
    <location>
        <begin position="37"/>
        <end position="61"/>
    </location>
</feature>
<reference evidence="3" key="1">
    <citation type="submission" date="2021-02" db="EMBL/GenBank/DDBJ databases">
        <authorList>
            <person name="Dougan E. K."/>
            <person name="Rhodes N."/>
            <person name="Thang M."/>
            <person name="Chan C."/>
        </authorList>
    </citation>
    <scope>NUCLEOTIDE SEQUENCE</scope>
</reference>
<keyword evidence="2" id="KW-0472">Membrane</keyword>
<feature type="transmembrane region" description="Helical" evidence="2">
    <location>
        <begin position="6"/>
        <end position="26"/>
    </location>
</feature>
<evidence type="ECO:0000313" key="3">
    <source>
        <dbReference type="EMBL" id="CAE8614298.1"/>
    </source>
</evidence>
<keyword evidence="5" id="KW-1185">Reference proteome</keyword>
<dbReference type="AlphaFoldDB" id="A0A813FV74"/>
<gene>
    <name evidence="3" type="ORF">PGLA1383_LOCUS32026</name>
    <name evidence="4" type="ORF">PGLA2088_LOCUS39863</name>
</gene>